<feature type="compositionally biased region" description="Low complexity" evidence="10">
    <location>
        <begin position="272"/>
        <end position="293"/>
    </location>
</feature>
<evidence type="ECO:0000256" key="8">
    <source>
        <dbReference type="ARBA" id="ARBA00023212"/>
    </source>
</evidence>
<dbReference type="GO" id="GO:0070652">
    <property type="term" value="C:HAUS complex"/>
    <property type="evidence" value="ECO:0007669"/>
    <property type="project" value="InterPro"/>
</dbReference>
<dbReference type="AlphaFoldDB" id="A0AAN6U0R8"/>
<dbReference type="GeneID" id="87829520"/>
<sequence>MAHLPPNAAIFSPSVARAAASAAKDWSYVDTWLQRKFPGRGPPPFERNPDTLRVLLALASANEAADEEQALIARLEAQTLEQLRAHERSQQDDNTQNPTENPPTITLQSAREAILTSLETSLTRDGQTALTAMATLALQTGTPLPTPSALGSELLSLSTQAAAIEQATARIDTLTAYLTREAEATAQLAHELRVPSPSDDHHHPSLEKETEDIDDAAAVHSSNNEPKRTGYHPPPNLSLQNLSTQRRIKHLQSTCLPELRDKVAALAAKSSSVHPSASSFSSSPSSSSSSSPSIGQVRQEEEAYLSLLAEKKSLDAAVRAFAGLPPDTEQARKQLETLRAELRRMVVRRDEVFEGLVERESPKKRGSSNSRSSKQRS</sequence>
<keyword evidence="8" id="KW-0206">Cytoskeleton</keyword>
<dbReference type="EMBL" id="MU853227">
    <property type="protein sequence ID" value="KAK4124174.1"/>
    <property type="molecule type" value="Genomic_DNA"/>
</dbReference>
<evidence type="ECO:0000256" key="5">
    <source>
        <dbReference type="ARBA" id="ARBA00022701"/>
    </source>
</evidence>
<keyword evidence="12" id="KW-1185">Reference proteome</keyword>
<keyword evidence="6" id="KW-0498">Mitosis</keyword>
<dbReference type="InterPro" id="IPR026243">
    <property type="entry name" value="HAUS1"/>
</dbReference>
<dbReference type="GO" id="GO:0051301">
    <property type="term" value="P:cell division"/>
    <property type="evidence" value="ECO:0007669"/>
    <property type="project" value="UniProtKB-KW"/>
</dbReference>
<reference evidence="11" key="2">
    <citation type="submission" date="2023-05" db="EMBL/GenBank/DDBJ databases">
        <authorList>
            <consortium name="Lawrence Berkeley National Laboratory"/>
            <person name="Steindorff A."/>
            <person name="Hensen N."/>
            <person name="Bonometti L."/>
            <person name="Westerberg I."/>
            <person name="Brannstrom I.O."/>
            <person name="Guillou S."/>
            <person name="Cros-Aarteil S."/>
            <person name="Calhoun S."/>
            <person name="Haridas S."/>
            <person name="Kuo A."/>
            <person name="Mondo S."/>
            <person name="Pangilinan J."/>
            <person name="Riley R."/>
            <person name="Labutti K."/>
            <person name="Andreopoulos B."/>
            <person name="Lipzen A."/>
            <person name="Chen C."/>
            <person name="Yanf M."/>
            <person name="Daum C."/>
            <person name="Ng V."/>
            <person name="Clum A."/>
            <person name="Ohm R."/>
            <person name="Martin F."/>
            <person name="Silar P."/>
            <person name="Natvig D."/>
            <person name="Lalanne C."/>
            <person name="Gautier V."/>
            <person name="Ament-Velasquez S.L."/>
            <person name="Kruys A."/>
            <person name="Hutchinson M.I."/>
            <person name="Powell A.J."/>
            <person name="Barry K."/>
            <person name="Miller A.N."/>
            <person name="Grigoriev I.V."/>
            <person name="Debuchy R."/>
            <person name="Gladieux P."/>
            <person name="Thoren M.H."/>
            <person name="Johannesson H."/>
        </authorList>
    </citation>
    <scope>NUCLEOTIDE SEQUENCE</scope>
    <source>
        <strain evidence="11">CBS 731.68</strain>
    </source>
</reference>
<gene>
    <name evidence="11" type="ORF">N657DRAFT_644375</name>
</gene>
<evidence type="ECO:0000256" key="2">
    <source>
        <dbReference type="ARBA" id="ARBA00005479"/>
    </source>
</evidence>
<proteinExistence type="inferred from homology"/>
<dbReference type="Proteomes" id="UP001302602">
    <property type="component" value="Unassembled WGS sequence"/>
</dbReference>
<evidence type="ECO:0000256" key="10">
    <source>
        <dbReference type="SAM" id="MobiDB-lite"/>
    </source>
</evidence>
<feature type="region of interest" description="Disordered" evidence="10">
    <location>
        <begin position="353"/>
        <end position="377"/>
    </location>
</feature>
<dbReference type="GO" id="GO:0005829">
    <property type="term" value="C:cytosol"/>
    <property type="evidence" value="ECO:0007669"/>
    <property type="project" value="TreeGrafter"/>
</dbReference>
<evidence type="ECO:0000256" key="3">
    <source>
        <dbReference type="ARBA" id="ARBA00022490"/>
    </source>
</evidence>
<feature type="compositionally biased region" description="Basic and acidic residues" evidence="10">
    <location>
        <begin position="353"/>
        <end position="363"/>
    </location>
</feature>
<evidence type="ECO:0000313" key="11">
    <source>
        <dbReference type="EMBL" id="KAK4124174.1"/>
    </source>
</evidence>
<evidence type="ECO:0000256" key="4">
    <source>
        <dbReference type="ARBA" id="ARBA00022618"/>
    </source>
</evidence>
<dbReference type="PANTHER" id="PTHR31570:SF1">
    <property type="entry name" value="HAUS AUGMIN-LIKE COMPLEX SUBUNIT 1"/>
    <property type="match status" value="1"/>
</dbReference>
<protein>
    <submittedName>
        <fullName evidence="11">Uncharacterized protein</fullName>
    </submittedName>
</protein>
<feature type="region of interest" description="Disordered" evidence="10">
    <location>
        <begin position="220"/>
        <end position="239"/>
    </location>
</feature>
<dbReference type="Pfam" id="PF25762">
    <property type="entry name" value="HAUS1"/>
    <property type="match status" value="1"/>
</dbReference>
<accession>A0AAN6U0R8</accession>
<feature type="region of interest" description="Disordered" evidence="10">
    <location>
        <begin position="86"/>
        <end position="105"/>
    </location>
</feature>
<dbReference type="PANTHER" id="PTHR31570">
    <property type="entry name" value="HAUS AUGMIN-LIKE COMPLEX SUBUNIT 1"/>
    <property type="match status" value="1"/>
</dbReference>
<comment type="caution">
    <text evidence="11">The sequence shown here is derived from an EMBL/GenBank/DDBJ whole genome shotgun (WGS) entry which is preliminary data.</text>
</comment>
<dbReference type="RefSeq" id="XP_062647945.1">
    <property type="nucleotide sequence ID" value="XM_062792751.1"/>
</dbReference>
<feature type="compositionally biased region" description="Polar residues" evidence="10">
    <location>
        <begin position="92"/>
        <end position="105"/>
    </location>
</feature>
<dbReference type="GO" id="GO:0005874">
    <property type="term" value="C:microtubule"/>
    <property type="evidence" value="ECO:0007669"/>
    <property type="project" value="UniProtKB-KW"/>
</dbReference>
<comment type="similarity">
    <text evidence="2">Belongs to the HAUS1 family.</text>
</comment>
<dbReference type="GO" id="GO:0005819">
    <property type="term" value="C:spindle"/>
    <property type="evidence" value="ECO:0007669"/>
    <property type="project" value="UniProtKB-SubCell"/>
</dbReference>
<organism evidence="11 12">
    <name type="scientific">Parathielavia appendiculata</name>
    <dbReference type="NCBI Taxonomy" id="2587402"/>
    <lineage>
        <taxon>Eukaryota</taxon>
        <taxon>Fungi</taxon>
        <taxon>Dikarya</taxon>
        <taxon>Ascomycota</taxon>
        <taxon>Pezizomycotina</taxon>
        <taxon>Sordariomycetes</taxon>
        <taxon>Sordariomycetidae</taxon>
        <taxon>Sordariales</taxon>
        <taxon>Chaetomiaceae</taxon>
        <taxon>Parathielavia</taxon>
    </lineage>
</organism>
<evidence type="ECO:0000256" key="6">
    <source>
        <dbReference type="ARBA" id="ARBA00022776"/>
    </source>
</evidence>
<evidence type="ECO:0000256" key="1">
    <source>
        <dbReference type="ARBA" id="ARBA00004186"/>
    </source>
</evidence>
<evidence type="ECO:0000313" key="12">
    <source>
        <dbReference type="Proteomes" id="UP001302602"/>
    </source>
</evidence>
<dbReference type="GO" id="GO:0051225">
    <property type="term" value="P:spindle assembly"/>
    <property type="evidence" value="ECO:0007669"/>
    <property type="project" value="InterPro"/>
</dbReference>
<comment type="subcellular location">
    <subcellularLocation>
        <location evidence="1">Cytoplasm</location>
        <location evidence="1">Cytoskeleton</location>
        <location evidence="1">Spindle</location>
    </subcellularLocation>
</comment>
<evidence type="ECO:0000256" key="7">
    <source>
        <dbReference type="ARBA" id="ARBA00023054"/>
    </source>
</evidence>
<evidence type="ECO:0000256" key="9">
    <source>
        <dbReference type="ARBA" id="ARBA00023306"/>
    </source>
</evidence>
<reference evidence="11" key="1">
    <citation type="journal article" date="2023" name="Mol. Phylogenet. Evol.">
        <title>Genome-scale phylogeny and comparative genomics of the fungal order Sordariales.</title>
        <authorList>
            <person name="Hensen N."/>
            <person name="Bonometti L."/>
            <person name="Westerberg I."/>
            <person name="Brannstrom I.O."/>
            <person name="Guillou S."/>
            <person name="Cros-Aarteil S."/>
            <person name="Calhoun S."/>
            <person name="Haridas S."/>
            <person name="Kuo A."/>
            <person name="Mondo S."/>
            <person name="Pangilinan J."/>
            <person name="Riley R."/>
            <person name="LaButti K."/>
            <person name="Andreopoulos B."/>
            <person name="Lipzen A."/>
            <person name="Chen C."/>
            <person name="Yan M."/>
            <person name="Daum C."/>
            <person name="Ng V."/>
            <person name="Clum A."/>
            <person name="Steindorff A."/>
            <person name="Ohm R.A."/>
            <person name="Martin F."/>
            <person name="Silar P."/>
            <person name="Natvig D.O."/>
            <person name="Lalanne C."/>
            <person name="Gautier V."/>
            <person name="Ament-Velasquez S.L."/>
            <person name="Kruys A."/>
            <person name="Hutchinson M.I."/>
            <person name="Powell A.J."/>
            <person name="Barry K."/>
            <person name="Miller A.N."/>
            <person name="Grigoriev I.V."/>
            <person name="Debuchy R."/>
            <person name="Gladieux P."/>
            <person name="Hiltunen Thoren M."/>
            <person name="Johannesson H."/>
        </authorList>
    </citation>
    <scope>NUCLEOTIDE SEQUENCE</scope>
    <source>
        <strain evidence="11">CBS 731.68</strain>
    </source>
</reference>
<feature type="compositionally biased region" description="Basic and acidic residues" evidence="10">
    <location>
        <begin position="194"/>
        <end position="208"/>
    </location>
</feature>
<name>A0AAN6U0R8_9PEZI</name>
<keyword evidence="9" id="KW-0131">Cell cycle</keyword>
<feature type="region of interest" description="Disordered" evidence="10">
    <location>
        <begin position="272"/>
        <end position="299"/>
    </location>
</feature>
<feature type="compositionally biased region" description="Low complexity" evidence="10">
    <location>
        <begin position="367"/>
        <end position="377"/>
    </location>
</feature>
<feature type="region of interest" description="Disordered" evidence="10">
    <location>
        <begin position="194"/>
        <end position="214"/>
    </location>
</feature>
<keyword evidence="7" id="KW-0175">Coiled coil</keyword>
<keyword evidence="4" id="KW-0132">Cell division</keyword>
<keyword evidence="3" id="KW-0963">Cytoplasm</keyword>
<keyword evidence="5" id="KW-0493">Microtubule</keyword>